<dbReference type="PANTHER" id="PTHR33055">
    <property type="entry name" value="TRANSPOSASE FOR INSERTION SEQUENCE ELEMENT IS1111A"/>
    <property type="match status" value="1"/>
</dbReference>
<evidence type="ECO:0000259" key="1">
    <source>
        <dbReference type="Pfam" id="PF01548"/>
    </source>
</evidence>
<dbReference type="Proteomes" id="UP001499910">
    <property type="component" value="Unassembled WGS sequence"/>
</dbReference>
<keyword evidence="3" id="KW-1185">Reference proteome</keyword>
<dbReference type="RefSeq" id="WP_259546896.1">
    <property type="nucleotide sequence ID" value="NZ_BAABHW010000001.1"/>
</dbReference>
<dbReference type="InterPro" id="IPR002525">
    <property type="entry name" value="Transp_IS110-like_N"/>
</dbReference>
<evidence type="ECO:0000313" key="3">
    <source>
        <dbReference type="Proteomes" id="UP001499910"/>
    </source>
</evidence>
<comment type="caution">
    <text evidence="2">The sequence shown here is derived from an EMBL/GenBank/DDBJ whole genome shotgun (WGS) entry which is preliminary data.</text>
</comment>
<protein>
    <recommendedName>
        <fullName evidence="1">Transposase IS110-like N-terminal domain-containing protein</fullName>
    </recommendedName>
</protein>
<feature type="domain" description="Transposase IS110-like N-terminal" evidence="1">
    <location>
        <begin position="9"/>
        <end position="110"/>
    </location>
</feature>
<accession>A0ABP9KUF4</accession>
<name>A0ABP9KUF4_9RHOB</name>
<reference evidence="3" key="1">
    <citation type="journal article" date="2019" name="Int. J. Syst. Evol. Microbiol.">
        <title>The Global Catalogue of Microorganisms (GCM) 10K type strain sequencing project: providing services to taxonomists for standard genome sequencing and annotation.</title>
        <authorList>
            <consortium name="The Broad Institute Genomics Platform"/>
            <consortium name="The Broad Institute Genome Sequencing Center for Infectious Disease"/>
            <person name="Wu L."/>
            <person name="Ma J."/>
        </authorList>
    </citation>
    <scope>NUCLEOTIDE SEQUENCE [LARGE SCALE GENOMIC DNA]</scope>
    <source>
        <strain evidence="3">JCM 18015</strain>
    </source>
</reference>
<dbReference type="PANTHER" id="PTHR33055:SF3">
    <property type="entry name" value="PUTATIVE TRANSPOSASE FOR IS117-RELATED"/>
    <property type="match status" value="1"/>
</dbReference>
<evidence type="ECO:0000313" key="2">
    <source>
        <dbReference type="EMBL" id="GAA5066203.1"/>
    </source>
</evidence>
<dbReference type="EMBL" id="BAABHW010000001">
    <property type="protein sequence ID" value="GAA5066203.1"/>
    <property type="molecule type" value="Genomic_DNA"/>
</dbReference>
<organism evidence="2 3">
    <name type="scientific">[Roseibacterium] beibuensis</name>
    <dbReference type="NCBI Taxonomy" id="1193142"/>
    <lineage>
        <taxon>Bacteria</taxon>
        <taxon>Pseudomonadati</taxon>
        <taxon>Pseudomonadota</taxon>
        <taxon>Alphaproteobacteria</taxon>
        <taxon>Rhodobacterales</taxon>
        <taxon>Roseobacteraceae</taxon>
        <taxon>Roseicyclus</taxon>
    </lineage>
</organism>
<gene>
    <name evidence="2" type="ORF">GCM10023209_04520</name>
</gene>
<proteinExistence type="predicted"/>
<dbReference type="Pfam" id="PF01548">
    <property type="entry name" value="DEDD_Tnp_IS110"/>
    <property type="match status" value="1"/>
</dbReference>
<dbReference type="InterPro" id="IPR047650">
    <property type="entry name" value="Transpos_IS110"/>
</dbReference>
<sequence length="112" mass="12372">MTTKINMLAIDLAKGSFQVCAVGPEGTVQYNRSLSRTRLATLLAEQPACVVTMEACAKSYHWGRVAQRHGHEVRLVPAAYVKPFVKRQKNNRADAEAIAKAAMRPTMRFVAV</sequence>